<evidence type="ECO:0000256" key="1">
    <source>
        <dbReference type="SAM" id="Phobius"/>
    </source>
</evidence>
<proteinExistence type="predicted"/>
<dbReference type="AlphaFoldDB" id="A0A2P2PMZ2"/>
<organism evidence="2">
    <name type="scientific">Rhizophora mucronata</name>
    <name type="common">Asiatic mangrove</name>
    <dbReference type="NCBI Taxonomy" id="61149"/>
    <lineage>
        <taxon>Eukaryota</taxon>
        <taxon>Viridiplantae</taxon>
        <taxon>Streptophyta</taxon>
        <taxon>Embryophyta</taxon>
        <taxon>Tracheophyta</taxon>
        <taxon>Spermatophyta</taxon>
        <taxon>Magnoliopsida</taxon>
        <taxon>eudicotyledons</taxon>
        <taxon>Gunneridae</taxon>
        <taxon>Pentapetalae</taxon>
        <taxon>rosids</taxon>
        <taxon>fabids</taxon>
        <taxon>Malpighiales</taxon>
        <taxon>Rhizophoraceae</taxon>
        <taxon>Rhizophora</taxon>
    </lineage>
</organism>
<evidence type="ECO:0000313" key="2">
    <source>
        <dbReference type="EMBL" id="MBX56078.1"/>
    </source>
</evidence>
<name>A0A2P2PMZ2_RHIMU</name>
<protein>
    <submittedName>
        <fullName evidence="2">Uncharacterized protein</fullName>
    </submittedName>
</protein>
<dbReference type="EMBL" id="GGEC01075594">
    <property type="protein sequence ID" value="MBX56078.1"/>
    <property type="molecule type" value="Transcribed_RNA"/>
</dbReference>
<keyword evidence="1" id="KW-1133">Transmembrane helix</keyword>
<accession>A0A2P2PMZ2</accession>
<keyword evidence="1" id="KW-0812">Transmembrane</keyword>
<reference evidence="2" key="1">
    <citation type="submission" date="2018-02" db="EMBL/GenBank/DDBJ databases">
        <title>Rhizophora mucronata_Transcriptome.</title>
        <authorList>
            <person name="Meera S.P."/>
            <person name="Sreeshan A."/>
            <person name="Augustine A."/>
        </authorList>
    </citation>
    <scope>NUCLEOTIDE SEQUENCE</scope>
    <source>
        <tissue evidence="2">Leaf</tissue>
    </source>
</reference>
<sequence length="47" mass="5420">MENILISLQVGKNTSLKAFTLLIALSNYLSILLLETYFDRHYLVVTF</sequence>
<keyword evidence="1" id="KW-0472">Membrane</keyword>
<feature type="transmembrane region" description="Helical" evidence="1">
    <location>
        <begin position="18"/>
        <end position="38"/>
    </location>
</feature>